<feature type="transmembrane region" description="Helical" evidence="1">
    <location>
        <begin position="115"/>
        <end position="135"/>
    </location>
</feature>
<evidence type="ECO:0000256" key="1">
    <source>
        <dbReference type="SAM" id="Phobius"/>
    </source>
</evidence>
<keyword evidence="1" id="KW-1133">Transmembrane helix</keyword>
<reference evidence="3 4" key="1">
    <citation type="journal article" date="2016" name="Nat. Commun.">
        <title>Thousands of microbial genomes shed light on interconnected biogeochemical processes in an aquifer system.</title>
        <authorList>
            <person name="Anantharaman K."/>
            <person name="Brown C.T."/>
            <person name="Hug L.A."/>
            <person name="Sharon I."/>
            <person name="Castelle C.J."/>
            <person name="Probst A.J."/>
            <person name="Thomas B.C."/>
            <person name="Singh A."/>
            <person name="Wilkins M.J."/>
            <person name="Karaoz U."/>
            <person name="Brodie E.L."/>
            <person name="Williams K.H."/>
            <person name="Hubbard S.S."/>
            <person name="Banfield J.F."/>
        </authorList>
    </citation>
    <scope>NUCLEOTIDE SEQUENCE [LARGE SCALE GENOMIC DNA]</scope>
</reference>
<keyword evidence="2" id="KW-0732">Signal</keyword>
<feature type="transmembrane region" description="Helical" evidence="1">
    <location>
        <begin position="72"/>
        <end position="95"/>
    </location>
</feature>
<feature type="signal peptide" evidence="2">
    <location>
        <begin position="1"/>
        <end position="22"/>
    </location>
</feature>
<comment type="caution">
    <text evidence="3">The sequence shown here is derived from an EMBL/GenBank/DDBJ whole genome shotgun (WGS) entry which is preliminary data.</text>
</comment>
<name>A0A1F8GV19_9BACT</name>
<protein>
    <submittedName>
        <fullName evidence="3">Uncharacterized protein</fullName>
    </submittedName>
</protein>
<dbReference type="AlphaFoldDB" id="A0A1F8GV19"/>
<keyword evidence="1" id="KW-0472">Membrane</keyword>
<feature type="chain" id="PRO_5009535707" evidence="2">
    <location>
        <begin position="23"/>
        <end position="318"/>
    </location>
</feature>
<sequence>MKKKFIIATCLIVLTVPVFAQAAIDWWPIVPCGLNKPTVQEIQDGAKLLDESYYQDCNQCTLIKLADNLIDMIVQGLVPILGTFFFLLGGFLILLGNARPTWIQKGKDIMKNTAYGIAIVLGSYLIANFIFVSLASSDIISKANWGPTGVTITCKVGTLKDIVAGTAPGPAPVGGEICTRPQALAAQYNEFYPKRNAPELDQFISCIKSKLPGENLGSMYTWDVNKELCNYSRGNPTCSTCSHKVDSCHYGGKTGSKGSLAVDFGNAAIGQRIVNAAISCGVPAAKARCENTAGANVGCSSGSGATHVHVSAPSCDAN</sequence>
<dbReference type="EMBL" id="MGKO01000001">
    <property type="protein sequence ID" value="OGN28279.1"/>
    <property type="molecule type" value="Genomic_DNA"/>
</dbReference>
<proteinExistence type="predicted"/>
<gene>
    <name evidence="3" type="ORF">A2941_01900</name>
</gene>
<evidence type="ECO:0000313" key="4">
    <source>
        <dbReference type="Proteomes" id="UP000178444"/>
    </source>
</evidence>
<accession>A0A1F8GV19</accession>
<evidence type="ECO:0000256" key="2">
    <source>
        <dbReference type="SAM" id="SignalP"/>
    </source>
</evidence>
<keyword evidence="1" id="KW-0812">Transmembrane</keyword>
<organism evidence="3 4">
    <name type="scientific">Candidatus Yanofskybacteria bacterium RIFCSPLOWO2_01_FULL_49_17</name>
    <dbReference type="NCBI Taxonomy" id="1802700"/>
    <lineage>
        <taxon>Bacteria</taxon>
        <taxon>Candidatus Yanofskyibacteriota</taxon>
    </lineage>
</organism>
<evidence type="ECO:0000313" key="3">
    <source>
        <dbReference type="EMBL" id="OGN28279.1"/>
    </source>
</evidence>
<dbReference type="Proteomes" id="UP000178444">
    <property type="component" value="Unassembled WGS sequence"/>
</dbReference>